<evidence type="ECO:0000313" key="2">
    <source>
        <dbReference type="EnsemblPlants" id="TraesCS6A02G127600.1.cds1"/>
    </source>
</evidence>
<dbReference type="OMA" id="GWTISSW"/>
<dbReference type="GeneID" id="123129504"/>
<dbReference type="Pfam" id="PF03478">
    <property type="entry name" value="Beta-prop_KIB1-4"/>
    <property type="match status" value="1"/>
</dbReference>
<protein>
    <recommendedName>
        <fullName evidence="1">KIB1-4 beta-propeller domain-containing protein</fullName>
    </recommendedName>
</protein>
<accession>A0A3B6NMA8</accession>
<reference evidence="2" key="2">
    <citation type="submission" date="2018-10" db="UniProtKB">
        <authorList>
            <consortium name="EnsemblPlants"/>
        </authorList>
    </citation>
    <scope>IDENTIFICATION</scope>
</reference>
<dbReference type="Gramene" id="TraesPARA_EIv1.0_1917920.1">
    <property type="protein sequence ID" value="TraesPARA_EIv1.0_1917920.1.CDS1"/>
    <property type="gene ID" value="TraesPARA_EIv1.0_1917920"/>
</dbReference>
<dbReference type="Gramene" id="TraesCS6A02G127600.1">
    <property type="protein sequence ID" value="TraesCS6A02G127600.1.cds1"/>
    <property type="gene ID" value="TraesCS6A02G127600"/>
</dbReference>
<dbReference type="Gramene" id="TraesSYM6A03G03220770.1">
    <property type="protein sequence ID" value="TraesSYM6A03G03220770.1.CDS1"/>
    <property type="gene ID" value="TraesSYM6A03G03220770"/>
</dbReference>
<keyword evidence="3" id="KW-1185">Reference proteome</keyword>
<dbReference type="OrthoDB" id="667156at2759"/>
<dbReference type="KEGG" id="taes:123129504"/>
<dbReference type="PANTHER" id="PTHR33165">
    <property type="entry name" value="F-BOX DOMAIN CONTAINING PROTEIN-LIKE-RELATED"/>
    <property type="match status" value="1"/>
</dbReference>
<dbReference type="Gramene" id="TraesRN6A0100271900.1">
    <property type="protein sequence ID" value="TraesRN6A0100271900.1"/>
    <property type="gene ID" value="TraesRN6A0100271900"/>
</dbReference>
<sequence>MTSVGASIATNQHRCSGRGAQQAYVLCWESLNADLLRLIADRVLSSDLLHYVWFRAVCKQWRANTLSPRGCGVVDPRFHPRQWMMFPEGNGLHPGHPALGGYICFLNIYTGIFIRVHLPCFEDHSVLDCPDGLLLLQRKKDAVICLLHPFTGDVAEFPPLASLCLYMSKFGIFLNGPYDLRLRMVHAAVSVHVGGSITIMVALSHAERMAYVSTGDKHWTHTSWMMTGMMTALPFRGSLYTVRIWKNKPSHIMRVNPPDSSSSSSWPSTPPQMIATCPANQMAKAYLVECNSELLLVGYTDRHSQLVVIRLADLMLGIPATPLTSIGDHALFIGTWSMAVNSRNLPFVQGNSITVLNPTNSGRLWQYDLGRGTWSPLCDGNFVSASGPIPRPYSLVHHIVSCCQRLYWISGDTWTRHHDSEPRWHIVASAHERVCTVCTDQLKAIHLSKIYV</sequence>
<dbReference type="PANTHER" id="PTHR33165:SF36">
    <property type="entry name" value="DUF295 DOMAIN-CONTAINING PROTEIN"/>
    <property type="match status" value="1"/>
</dbReference>
<gene>
    <name evidence="2" type="primary">LOC123129504</name>
</gene>
<dbReference type="Gramene" id="TraesCAD_scaffold_030938_01G000100.1">
    <property type="protein sequence ID" value="TraesCAD_scaffold_030938_01G000100.1"/>
    <property type="gene ID" value="TraesCAD_scaffold_030938_01G000100"/>
</dbReference>
<dbReference type="InterPro" id="IPR005174">
    <property type="entry name" value="KIB1-4_b-propeller"/>
</dbReference>
<dbReference type="Gramene" id="TraesROB_scaffold_053977_01G000100.1">
    <property type="protein sequence ID" value="TraesROB_scaffold_053977_01G000100.1"/>
    <property type="gene ID" value="TraesROB_scaffold_053977_01G000100"/>
</dbReference>
<name>A0A3B6NMA8_WHEAT</name>
<dbReference type="Proteomes" id="UP000019116">
    <property type="component" value="Chromosome 6A"/>
</dbReference>
<dbReference type="EnsemblPlants" id="TraesCS6A02G127600.1">
    <property type="protein sequence ID" value="TraesCS6A02G127600.1.cds1"/>
    <property type="gene ID" value="TraesCS6A02G127600"/>
</dbReference>
<dbReference type="Gramene" id="TraesCLE_scaffold_081164_01G000100.1">
    <property type="protein sequence ID" value="TraesCLE_scaffold_081164_01G000100.1"/>
    <property type="gene ID" value="TraesCLE_scaffold_081164_01G000100"/>
</dbReference>
<dbReference type="RefSeq" id="XP_044405581.1">
    <property type="nucleotide sequence ID" value="XM_044549646.1"/>
</dbReference>
<feature type="domain" description="KIB1-4 beta-propeller" evidence="1">
    <location>
        <begin position="113"/>
        <end position="356"/>
    </location>
</feature>
<evidence type="ECO:0000313" key="3">
    <source>
        <dbReference type="Proteomes" id="UP000019116"/>
    </source>
</evidence>
<evidence type="ECO:0000259" key="1">
    <source>
        <dbReference type="Pfam" id="PF03478"/>
    </source>
</evidence>
<proteinExistence type="predicted"/>
<organism evidence="2">
    <name type="scientific">Triticum aestivum</name>
    <name type="common">Wheat</name>
    <dbReference type="NCBI Taxonomy" id="4565"/>
    <lineage>
        <taxon>Eukaryota</taxon>
        <taxon>Viridiplantae</taxon>
        <taxon>Streptophyta</taxon>
        <taxon>Embryophyta</taxon>
        <taxon>Tracheophyta</taxon>
        <taxon>Spermatophyta</taxon>
        <taxon>Magnoliopsida</taxon>
        <taxon>Liliopsida</taxon>
        <taxon>Poales</taxon>
        <taxon>Poaceae</taxon>
        <taxon>BOP clade</taxon>
        <taxon>Pooideae</taxon>
        <taxon>Triticodae</taxon>
        <taxon>Triticeae</taxon>
        <taxon>Triticinae</taxon>
        <taxon>Triticum</taxon>
    </lineage>
</organism>
<reference evidence="2" key="1">
    <citation type="submission" date="2018-08" db="EMBL/GenBank/DDBJ databases">
        <authorList>
            <person name="Rossello M."/>
        </authorList>
    </citation>
    <scope>NUCLEOTIDE SEQUENCE [LARGE SCALE GENOMIC DNA]</scope>
    <source>
        <strain evidence="2">cv. Chinese Spring</strain>
    </source>
</reference>
<dbReference type="Gramene" id="TraesCS6A03G0303400.1">
    <property type="protein sequence ID" value="TraesCS6A03G0303400.1.CDS1"/>
    <property type="gene ID" value="TraesCS6A03G0303400"/>
</dbReference>
<dbReference type="AlphaFoldDB" id="A0A3B6NMA8"/>
<dbReference type="Gramene" id="TraesSTA6A03G03270930.1">
    <property type="protein sequence ID" value="TraesSTA6A03G03270930.1.CDS1"/>
    <property type="gene ID" value="TraesSTA6A03G03270930"/>
</dbReference>